<protein>
    <submittedName>
        <fullName evidence="1">Uncharacterized protein</fullName>
    </submittedName>
</protein>
<dbReference type="AlphaFoldDB" id="A0A370KHL6"/>
<evidence type="ECO:0000313" key="2">
    <source>
        <dbReference type="Proteomes" id="UP000254939"/>
    </source>
</evidence>
<dbReference type="EMBL" id="NAAC01000041">
    <property type="protein sequence ID" value="RDJ03780.1"/>
    <property type="molecule type" value="Genomic_DNA"/>
</dbReference>
<dbReference type="OrthoDB" id="8278685at2"/>
<gene>
    <name evidence="1" type="ORF">B5K06_28020</name>
</gene>
<comment type="caution">
    <text evidence="1">The sequence shown here is derived from an EMBL/GenBank/DDBJ whole genome shotgun (WGS) entry which is preliminary data.</text>
</comment>
<dbReference type="Proteomes" id="UP000254939">
    <property type="component" value="Unassembled WGS sequence"/>
</dbReference>
<reference evidence="1 2" key="1">
    <citation type="submission" date="2017-03" db="EMBL/GenBank/DDBJ databases">
        <title>Genome analysis of Rhizobial strains effectives or ineffectives for nitrogen fixation isolated from bean seeds.</title>
        <authorList>
            <person name="Peralta H."/>
            <person name="Aguilar-Vera A."/>
            <person name="Mora Y."/>
            <person name="Vargas-Lagunas C."/>
            <person name="Girard L."/>
            <person name="Mora J."/>
        </authorList>
    </citation>
    <scope>NUCLEOTIDE SEQUENCE [LARGE SCALE GENOMIC DNA]</scope>
    <source>
        <strain evidence="1 2">CCGM3</strain>
    </source>
</reference>
<dbReference type="RefSeq" id="WP_114715343.1">
    <property type="nucleotide sequence ID" value="NZ_KZ857269.1"/>
</dbReference>
<accession>A0A370KHL6</accession>
<sequence>MQHIDSIAAEPTAATRVWNVAEFCLQHRLDGKEEAKLVALFGQFATTSELVHNVTRRARSR</sequence>
<organism evidence="1 2">
    <name type="scientific">Rhizobium grahamii</name>
    <dbReference type="NCBI Taxonomy" id="1120045"/>
    <lineage>
        <taxon>Bacteria</taxon>
        <taxon>Pseudomonadati</taxon>
        <taxon>Pseudomonadota</taxon>
        <taxon>Alphaproteobacteria</taxon>
        <taxon>Hyphomicrobiales</taxon>
        <taxon>Rhizobiaceae</taxon>
        <taxon>Rhizobium/Agrobacterium group</taxon>
        <taxon>Rhizobium</taxon>
    </lineage>
</organism>
<name>A0A370KHL6_9HYPH</name>
<evidence type="ECO:0000313" key="1">
    <source>
        <dbReference type="EMBL" id="RDJ03780.1"/>
    </source>
</evidence>
<proteinExistence type="predicted"/>